<keyword evidence="3" id="KW-1185">Reference proteome</keyword>
<dbReference type="PROSITE" id="PS50943">
    <property type="entry name" value="HTH_CROC1"/>
    <property type="match status" value="1"/>
</dbReference>
<dbReference type="InterPro" id="IPR001387">
    <property type="entry name" value="Cro/C1-type_HTH"/>
</dbReference>
<gene>
    <name evidence="2" type="ordered locus">MICA_2000</name>
</gene>
<proteinExistence type="predicted"/>
<dbReference type="Pfam" id="PF01381">
    <property type="entry name" value="HTH_3"/>
    <property type="match status" value="1"/>
</dbReference>
<dbReference type="eggNOG" id="COG1396">
    <property type="taxonomic scope" value="Bacteria"/>
</dbReference>
<dbReference type="Proteomes" id="UP000009286">
    <property type="component" value="Chromosome"/>
</dbReference>
<sequence>MENLGQALGVSYQQVQKYETGASRISVKALSQIAAYLDVEIVAFLPNQKQSKYEAARLYVEADEETVQLIKYWQRISVLRIRKFILAFVKEMLQAQTHVL</sequence>
<dbReference type="GO" id="GO:0003677">
    <property type="term" value="F:DNA binding"/>
    <property type="evidence" value="ECO:0007669"/>
    <property type="project" value="InterPro"/>
</dbReference>
<dbReference type="SUPFAM" id="SSF47413">
    <property type="entry name" value="lambda repressor-like DNA-binding domains"/>
    <property type="match status" value="1"/>
</dbReference>
<evidence type="ECO:0000259" key="1">
    <source>
        <dbReference type="PROSITE" id="PS50943"/>
    </source>
</evidence>
<reference evidence="2 3" key="1">
    <citation type="journal article" date="2011" name="BMC Genomics">
        <title>Genomic insights into an obligate epibiotic bacterial predator: Micavibrio aeruginosavorus ARL-13.</title>
        <authorList>
            <person name="Wang Z."/>
            <person name="Kadouri D."/>
            <person name="Wu M."/>
        </authorList>
    </citation>
    <scope>NUCLEOTIDE SEQUENCE [LARGE SCALE GENOMIC DNA]</scope>
    <source>
        <strain evidence="2 3">ARL-13</strain>
    </source>
</reference>
<organism evidence="2 3">
    <name type="scientific">Micavibrio aeruginosavorus (strain ARL-13)</name>
    <dbReference type="NCBI Taxonomy" id="856793"/>
    <lineage>
        <taxon>Bacteria</taxon>
        <taxon>Pseudomonadati</taxon>
        <taxon>Bdellovibrionota</taxon>
        <taxon>Bdellovibrionia</taxon>
        <taxon>Bdellovibrionales</taxon>
        <taxon>Pseudobdellovibrionaceae</taxon>
        <taxon>Micavibrio</taxon>
    </lineage>
</organism>
<name>G2KNR3_MICAA</name>
<dbReference type="HOGENOM" id="CLU_066192_26_0_5"/>
<dbReference type="RefSeq" id="WP_014103531.1">
    <property type="nucleotide sequence ID" value="NC_016026.1"/>
</dbReference>
<evidence type="ECO:0000313" key="2">
    <source>
        <dbReference type="EMBL" id="AEP10308.1"/>
    </source>
</evidence>
<dbReference type="Gene3D" id="1.10.260.40">
    <property type="entry name" value="lambda repressor-like DNA-binding domains"/>
    <property type="match status" value="1"/>
</dbReference>
<dbReference type="STRING" id="856793.MICA_2000"/>
<dbReference type="InterPro" id="IPR010982">
    <property type="entry name" value="Lambda_DNA-bd_dom_sf"/>
</dbReference>
<evidence type="ECO:0000313" key="3">
    <source>
        <dbReference type="Proteomes" id="UP000009286"/>
    </source>
</evidence>
<protein>
    <submittedName>
        <fullName evidence="2">Transcriptional regulator, XRE family domain protein</fullName>
    </submittedName>
</protein>
<dbReference type="CDD" id="cd00093">
    <property type="entry name" value="HTH_XRE"/>
    <property type="match status" value="1"/>
</dbReference>
<feature type="domain" description="HTH cro/C1-type" evidence="1">
    <location>
        <begin position="1"/>
        <end position="44"/>
    </location>
</feature>
<accession>G2KNR3</accession>
<dbReference type="EMBL" id="CP002382">
    <property type="protein sequence ID" value="AEP10308.1"/>
    <property type="molecule type" value="Genomic_DNA"/>
</dbReference>
<dbReference type="KEGG" id="mai:MICA_2000"/>
<dbReference type="AlphaFoldDB" id="G2KNR3"/>